<dbReference type="Pfam" id="PF00067">
    <property type="entry name" value="p450"/>
    <property type="match status" value="1"/>
</dbReference>
<dbReference type="GO" id="GO:0042448">
    <property type="term" value="P:progesterone metabolic process"/>
    <property type="evidence" value="ECO:0007669"/>
    <property type="project" value="TreeGrafter"/>
</dbReference>
<evidence type="ECO:0000256" key="13">
    <source>
        <dbReference type="ARBA" id="ARBA00023136"/>
    </source>
</evidence>
<dbReference type="PRINTS" id="PR00385">
    <property type="entry name" value="P450"/>
</dbReference>
<dbReference type="GO" id="GO:0004508">
    <property type="term" value="F:steroid 17-alpha-monooxygenase activity"/>
    <property type="evidence" value="ECO:0007669"/>
    <property type="project" value="TreeGrafter"/>
</dbReference>
<comment type="caution">
    <text evidence="16">The sequence shown here is derived from an EMBL/GenBank/DDBJ whole genome shotgun (WGS) entry which is preliminary data.</text>
</comment>
<dbReference type="InterPro" id="IPR008066">
    <property type="entry name" value="Cyt_P450_E_grp-I_CYP1"/>
</dbReference>
<keyword evidence="10 15" id="KW-0560">Oxidoreductase</keyword>
<dbReference type="GO" id="GO:0020037">
    <property type="term" value="F:heme binding"/>
    <property type="evidence" value="ECO:0007669"/>
    <property type="project" value="InterPro"/>
</dbReference>
<dbReference type="GO" id="GO:0042446">
    <property type="term" value="P:hormone biosynthetic process"/>
    <property type="evidence" value="ECO:0007669"/>
    <property type="project" value="TreeGrafter"/>
</dbReference>
<evidence type="ECO:0000256" key="12">
    <source>
        <dbReference type="ARBA" id="ARBA00023033"/>
    </source>
</evidence>
<proteinExistence type="inferred from homology"/>
<evidence type="ECO:0000313" key="17">
    <source>
        <dbReference type="Proteomes" id="UP000749559"/>
    </source>
</evidence>
<dbReference type="PRINTS" id="PR00463">
    <property type="entry name" value="EP450I"/>
</dbReference>
<dbReference type="InterPro" id="IPR001128">
    <property type="entry name" value="Cyt_P450"/>
</dbReference>
<dbReference type="AlphaFoldDB" id="A0A8J1Y8A6"/>
<accession>A0A8J1Y8A6</accession>
<gene>
    <name evidence="16" type="ORF">OFUS_LOCUS6806</name>
</gene>
<keyword evidence="13" id="KW-0472">Membrane</keyword>
<evidence type="ECO:0000256" key="1">
    <source>
        <dbReference type="ARBA" id="ARBA00001971"/>
    </source>
</evidence>
<keyword evidence="17" id="KW-1185">Reference proteome</keyword>
<evidence type="ECO:0000256" key="3">
    <source>
        <dbReference type="ARBA" id="ARBA00004406"/>
    </source>
</evidence>
<protein>
    <recommendedName>
        <fullName evidence="5">unspecific monooxygenase</fullName>
        <ecNumber evidence="5">1.14.14.1</ecNumber>
    </recommendedName>
</protein>
<dbReference type="OrthoDB" id="1055148at2759"/>
<dbReference type="PANTHER" id="PTHR24289">
    <property type="entry name" value="STEROID 17-ALPHA-HYDROXYLASE/17,20 LYASE"/>
    <property type="match status" value="1"/>
</dbReference>
<dbReference type="InterPro" id="IPR036396">
    <property type="entry name" value="Cyt_P450_sf"/>
</dbReference>
<dbReference type="CDD" id="cd11028">
    <property type="entry name" value="CYP1"/>
    <property type="match status" value="1"/>
</dbReference>
<dbReference type="Gene3D" id="1.10.630.10">
    <property type="entry name" value="Cytochrome P450"/>
    <property type="match status" value="1"/>
</dbReference>
<dbReference type="Proteomes" id="UP000749559">
    <property type="component" value="Unassembled WGS sequence"/>
</dbReference>
<dbReference type="InterPro" id="IPR017972">
    <property type="entry name" value="Cyt_P450_CS"/>
</dbReference>
<evidence type="ECO:0000256" key="15">
    <source>
        <dbReference type="RuleBase" id="RU000461"/>
    </source>
</evidence>
<dbReference type="PROSITE" id="PS00086">
    <property type="entry name" value="CYTOCHROME_P450"/>
    <property type="match status" value="1"/>
</dbReference>
<dbReference type="GO" id="GO:0005506">
    <property type="term" value="F:iron ion binding"/>
    <property type="evidence" value="ECO:0007669"/>
    <property type="project" value="InterPro"/>
</dbReference>
<evidence type="ECO:0000256" key="4">
    <source>
        <dbReference type="ARBA" id="ARBA00010617"/>
    </source>
</evidence>
<evidence type="ECO:0000256" key="8">
    <source>
        <dbReference type="ARBA" id="ARBA00022824"/>
    </source>
</evidence>
<keyword evidence="11 14" id="KW-0408">Iron</keyword>
<keyword evidence="9" id="KW-0492">Microsome</keyword>
<evidence type="ECO:0000256" key="9">
    <source>
        <dbReference type="ARBA" id="ARBA00022848"/>
    </source>
</evidence>
<keyword evidence="12 15" id="KW-0503">Monooxygenase</keyword>
<organism evidence="16 17">
    <name type="scientific">Owenia fusiformis</name>
    <name type="common">Polychaete worm</name>
    <dbReference type="NCBI Taxonomy" id="6347"/>
    <lineage>
        <taxon>Eukaryota</taxon>
        <taxon>Metazoa</taxon>
        <taxon>Spiralia</taxon>
        <taxon>Lophotrochozoa</taxon>
        <taxon>Annelida</taxon>
        <taxon>Polychaeta</taxon>
        <taxon>Sedentaria</taxon>
        <taxon>Canalipalpata</taxon>
        <taxon>Sabellida</taxon>
        <taxon>Oweniida</taxon>
        <taxon>Oweniidae</taxon>
        <taxon>Owenia</taxon>
    </lineage>
</organism>
<dbReference type="EC" id="1.14.14.1" evidence="5"/>
<dbReference type="InterPro" id="IPR002401">
    <property type="entry name" value="Cyt_P450_E_grp-I"/>
</dbReference>
<evidence type="ECO:0000256" key="11">
    <source>
        <dbReference type="ARBA" id="ARBA00023004"/>
    </source>
</evidence>
<name>A0A8J1Y8A6_OWEFU</name>
<keyword evidence="8" id="KW-0256">Endoplasmic reticulum</keyword>
<comment type="similarity">
    <text evidence="4 15">Belongs to the cytochrome P450 family.</text>
</comment>
<dbReference type="SUPFAM" id="SSF48264">
    <property type="entry name" value="Cytochrome P450"/>
    <property type="match status" value="1"/>
</dbReference>
<keyword evidence="7 14" id="KW-0479">Metal-binding</keyword>
<evidence type="ECO:0000256" key="14">
    <source>
        <dbReference type="PIRSR" id="PIRSR602401-1"/>
    </source>
</evidence>
<dbReference type="GO" id="GO:0005789">
    <property type="term" value="C:endoplasmic reticulum membrane"/>
    <property type="evidence" value="ECO:0007669"/>
    <property type="project" value="UniProtKB-SubCell"/>
</dbReference>
<feature type="binding site" description="axial binding residue" evidence="14">
    <location>
        <position position="459"/>
    </location>
    <ligand>
        <name>heme</name>
        <dbReference type="ChEBI" id="CHEBI:30413"/>
    </ligand>
    <ligandPart>
        <name>Fe</name>
        <dbReference type="ChEBI" id="CHEBI:18248"/>
    </ligandPart>
</feature>
<reference evidence="16" key="1">
    <citation type="submission" date="2022-03" db="EMBL/GenBank/DDBJ databases">
        <authorList>
            <person name="Martin C."/>
        </authorList>
    </citation>
    <scope>NUCLEOTIDE SEQUENCE</scope>
</reference>
<dbReference type="EMBL" id="CAIIXF020000003">
    <property type="protein sequence ID" value="CAH1780062.1"/>
    <property type="molecule type" value="Genomic_DNA"/>
</dbReference>
<evidence type="ECO:0000313" key="16">
    <source>
        <dbReference type="EMBL" id="CAH1780062.1"/>
    </source>
</evidence>
<evidence type="ECO:0000256" key="6">
    <source>
        <dbReference type="ARBA" id="ARBA00022617"/>
    </source>
</evidence>
<sequence length="513" mass="58873">MSLIGNFFSGLGLYNLLILSILVYISFILLKRYVWSVDGDVRYSQCEPPGPWGLPVLGNLLQLGSSPHKSLTKMWTKYGNVFKIQMGSRPTVVLNGLETIRQALVRQYEDFSGRPDFYTFNFIGKGISMGFGDYTPRWRTHRRIAQNALAMMLNSRDNPMHIFIEAEAEVLVGNLIDQGKGNTPIDPHNEIYLSVGNIICAMCFGKRYQRDDPDFQQLIKNNDDFMSFAAAGNPVDIMPWLKHFPNPPLKNFLGILDTMNKFCDRKTDEHLSTYDSSYLRDITDALIHFVKETPREEKEAVGLTDDHILTTVQEMIGAGFDTIATTLQWSILFMATNPEFQKQMQAEIDSVIGKDRYPSYNDYENLPFTEACILETMRHSCIFPFALPHSSTRDSILNGHFIAERTLIFINMWSVNRDPANFPNPEKYDPYRFYDEATKTVDRVMAEKFIPFGMGRRRCPGEQLAKMELCIFFSTLYQRCSFATVPGMTYEYESKYGLTLKPKDFVVSVEKRT</sequence>
<evidence type="ECO:0000256" key="7">
    <source>
        <dbReference type="ARBA" id="ARBA00022723"/>
    </source>
</evidence>
<evidence type="ECO:0000256" key="10">
    <source>
        <dbReference type="ARBA" id="ARBA00023002"/>
    </source>
</evidence>
<evidence type="ECO:0000256" key="2">
    <source>
        <dbReference type="ARBA" id="ARBA00004174"/>
    </source>
</evidence>
<dbReference type="PRINTS" id="PR01683">
    <property type="entry name" value="EP450ICYP1A"/>
</dbReference>
<dbReference type="FunFam" id="1.10.630.10:FF:000094">
    <property type="entry name" value="cytochrome P450 2J6-like"/>
    <property type="match status" value="1"/>
</dbReference>
<evidence type="ECO:0000256" key="5">
    <source>
        <dbReference type="ARBA" id="ARBA00012109"/>
    </source>
</evidence>
<comment type="subcellular location">
    <subcellularLocation>
        <location evidence="3">Endoplasmic reticulum membrane</location>
        <topology evidence="3">Peripheral membrane protein</topology>
    </subcellularLocation>
    <subcellularLocation>
        <location evidence="2">Microsome membrane</location>
        <topology evidence="2">Peripheral membrane protein</topology>
    </subcellularLocation>
</comment>
<comment type="cofactor">
    <cofactor evidence="1 14">
        <name>heme</name>
        <dbReference type="ChEBI" id="CHEBI:30413"/>
    </cofactor>
</comment>
<dbReference type="PANTHER" id="PTHR24289:SF21">
    <property type="entry name" value="CYTOCHROME P450 1A"/>
    <property type="match status" value="1"/>
</dbReference>
<keyword evidence="6 14" id="KW-0349">Heme</keyword>